<dbReference type="SUPFAM" id="SSF64496">
    <property type="entry name" value="DNA-binding domain of intron-encoded endonucleases"/>
    <property type="match status" value="1"/>
</dbReference>
<protein>
    <recommendedName>
        <fullName evidence="2">Nuclease associated modular domain-containing protein</fullName>
    </recommendedName>
</protein>
<sequence>MTKRNLRGQFVKGTNGWLGKHHTDETKEKLRKARKGSKSPQVSKALKGRMPWNKGLKGVQTAWNKGKKYPQVAGKKNPNWKGGITPKIVSLRSSVEYHLWREAI</sequence>
<reference evidence="3" key="1">
    <citation type="journal article" date="2015" name="Nature">
        <title>Complex archaea that bridge the gap between prokaryotes and eukaryotes.</title>
        <authorList>
            <person name="Spang A."/>
            <person name="Saw J.H."/>
            <person name="Jorgensen S.L."/>
            <person name="Zaremba-Niedzwiedzka K."/>
            <person name="Martijn J."/>
            <person name="Lind A.E."/>
            <person name="van Eijk R."/>
            <person name="Schleper C."/>
            <person name="Guy L."/>
            <person name="Ettema T.J."/>
        </authorList>
    </citation>
    <scope>NUCLEOTIDE SEQUENCE</scope>
</reference>
<feature type="region of interest" description="Disordered" evidence="1">
    <location>
        <begin position="1"/>
        <end position="43"/>
    </location>
</feature>
<feature type="domain" description="Nuclease associated modular" evidence="2">
    <location>
        <begin position="18"/>
        <end position="34"/>
    </location>
</feature>
<dbReference type="InterPro" id="IPR003611">
    <property type="entry name" value="NUMOD3"/>
</dbReference>
<dbReference type="AlphaFoldDB" id="A0A0F9CK99"/>
<dbReference type="EMBL" id="LAZR01046216">
    <property type="protein sequence ID" value="KKK97056.1"/>
    <property type="molecule type" value="Genomic_DNA"/>
</dbReference>
<feature type="non-terminal residue" evidence="3">
    <location>
        <position position="104"/>
    </location>
</feature>
<proteinExistence type="predicted"/>
<evidence type="ECO:0000259" key="2">
    <source>
        <dbReference type="SMART" id="SM00496"/>
    </source>
</evidence>
<organism evidence="3">
    <name type="scientific">marine sediment metagenome</name>
    <dbReference type="NCBI Taxonomy" id="412755"/>
    <lineage>
        <taxon>unclassified sequences</taxon>
        <taxon>metagenomes</taxon>
        <taxon>ecological metagenomes</taxon>
    </lineage>
</organism>
<evidence type="ECO:0000313" key="3">
    <source>
        <dbReference type="EMBL" id="KKK97056.1"/>
    </source>
</evidence>
<dbReference type="SMART" id="SM00496">
    <property type="entry name" value="IENR2"/>
    <property type="match status" value="1"/>
</dbReference>
<name>A0A0F9CK99_9ZZZZ</name>
<dbReference type="GO" id="GO:0003677">
    <property type="term" value="F:DNA binding"/>
    <property type="evidence" value="ECO:0007669"/>
    <property type="project" value="InterPro"/>
</dbReference>
<comment type="caution">
    <text evidence="3">The sequence shown here is derived from an EMBL/GenBank/DDBJ whole genome shotgun (WGS) entry which is preliminary data.</text>
</comment>
<dbReference type="Pfam" id="PF07460">
    <property type="entry name" value="NUMOD3"/>
    <property type="match status" value="1"/>
</dbReference>
<gene>
    <name evidence="3" type="ORF">LCGC14_2656590</name>
</gene>
<accession>A0A0F9CK99</accession>
<evidence type="ECO:0000256" key="1">
    <source>
        <dbReference type="SAM" id="MobiDB-lite"/>
    </source>
</evidence>